<evidence type="ECO:0000313" key="6">
    <source>
        <dbReference type="EMBL" id="CAC5423221.1"/>
    </source>
</evidence>
<keyword evidence="3 5" id="KW-1133">Transmembrane helix</keyword>
<feature type="transmembrane region" description="Helical" evidence="5">
    <location>
        <begin position="69"/>
        <end position="92"/>
    </location>
</feature>
<feature type="transmembrane region" description="Helical" evidence="5">
    <location>
        <begin position="505"/>
        <end position="530"/>
    </location>
</feature>
<name>A0A6J8EVL6_MYTCO</name>
<keyword evidence="4 5" id="KW-0472">Membrane</keyword>
<keyword evidence="7" id="KW-1185">Reference proteome</keyword>
<dbReference type="EMBL" id="CACVKT020009753">
    <property type="protein sequence ID" value="CAC5423221.1"/>
    <property type="molecule type" value="Genomic_DNA"/>
</dbReference>
<feature type="transmembrane region" description="Helical" evidence="5">
    <location>
        <begin position="355"/>
        <end position="376"/>
    </location>
</feature>
<keyword evidence="2 5" id="KW-0812">Transmembrane</keyword>
<dbReference type="InterPro" id="IPR018499">
    <property type="entry name" value="Tetraspanin/Peripherin"/>
</dbReference>
<feature type="transmembrane region" description="Helical" evidence="5">
    <location>
        <begin position="319"/>
        <end position="343"/>
    </location>
</feature>
<organism evidence="6 7">
    <name type="scientific">Mytilus coruscus</name>
    <name type="common">Sea mussel</name>
    <dbReference type="NCBI Taxonomy" id="42192"/>
    <lineage>
        <taxon>Eukaryota</taxon>
        <taxon>Metazoa</taxon>
        <taxon>Spiralia</taxon>
        <taxon>Lophotrochozoa</taxon>
        <taxon>Mollusca</taxon>
        <taxon>Bivalvia</taxon>
        <taxon>Autobranchia</taxon>
        <taxon>Pteriomorphia</taxon>
        <taxon>Mytilida</taxon>
        <taxon>Mytiloidea</taxon>
        <taxon>Mytilidae</taxon>
        <taxon>Mytilinae</taxon>
        <taxon>Mytilus</taxon>
    </lineage>
</organism>
<evidence type="ECO:0008006" key="8">
    <source>
        <dbReference type="Google" id="ProtNLM"/>
    </source>
</evidence>
<feature type="transmembrane region" description="Helical" evidence="5">
    <location>
        <begin position="12"/>
        <end position="37"/>
    </location>
</feature>
<proteinExistence type="predicted"/>
<protein>
    <recommendedName>
        <fullName evidence="8">Tetraspanin</fullName>
    </recommendedName>
</protein>
<dbReference type="GO" id="GO:0016020">
    <property type="term" value="C:membrane"/>
    <property type="evidence" value="ECO:0007669"/>
    <property type="project" value="UniProtKB-SubCell"/>
</dbReference>
<dbReference type="AlphaFoldDB" id="A0A6J8EVL6"/>
<evidence type="ECO:0000256" key="4">
    <source>
        <dbReference type="ARBA" id="ARBA00023136"/>
    </source>
</evidence>
<comment type="subcellular location">
    <subcellularLocation>
        <location evidence="1">Membrane</location>
        <topology evidence="1">Multi-pass membrane protein</topology>
    </subcellularLocation>
</comment>
<sequence>MAKIRRGRLTISANIVLTASVITRTLSFGFIIMAIYIKEGDDILDADVIKIADLQDVAGMPLGTTMKSIVFSLNGIFALELLTGILGIWGVIGQRKPMLIIKSCFRDTLFNYIQAYVAGSSYISSTYFYNTVPSFLSKINDNMRVQLSLQQHGYFYYNTQSEITRRWNDMILKLECCGVYSSSDTLSRSNGYANIFCCKHAHESRTDSGWHHYYYYDPRYYYDLLQYFGGCGGYKTDIVGLIFTNKEYTQMRASDILDNRIPEDSHNVLHSKTIIFRTVCNIGTLGLAINVRYDSVFGNSDIEALLSKFRIADHTFTRALNIFSIVVVTFSATSIAVIIFTFFPIASLKWKRMLVLFSVGLWSIITLANIVEIGLWGKFISSADKELEDIISTELINNTYTYQHSQGSGYFNRETSLSWNSLFIKAECCGVGSNITNSFTASYWYMYRRDSTSQRIPVQCCKSQTEVYQYAYQYDSDCTANLVNGYYHSQGCDKVIVNRLDLYSLLFFVLMGINVLAEIGMIATTIYNAVSLTKGENELRVRYRSDEDNVE</sequence>
<evidence type="ECO:0000256" key="3">
    <source>
        <dbReference type="ARBA" id="ARBA00022989"/>
    </source>
</evidence>
<dbReference type="Pfam" id="PF00335">
    <property type="entry name" value="Tetraspanin"/>
    <property type="match status" value="1"/>
</dbReference>
<dbReference type="Proteomes" id="UP000507470">
    <property type="component" value="Unassembled WGS sequence"/>
</dbReference>
<evidence type="ECO:0000256" key="5">
    <source>
        <dbReference type="SAM" id="Phobius"/>
    </source>
</evidence>
<gene>
    <name evidence="6" type="ORF">MCOR_55210</name>
</gene>
<reference evidence="6 7" key="1">
    <citation type="submission" date="2020-06" db="EMBL/GenBank/DDBJ databases">
        <authorList>
            <person name="Li R."/>
            <person name="Bekaert M."/>
        </authorList>
    </citation>
    <scope>NUCLEOTIDE SEQUENCE [LARGE SCALE GENOMIC DNA]</scope>
    <source>
        <strain evidence="7">wild</strain>
    </source>
</reference>
<evidence type="ECO:0000313" key="7">
    <source>
        <dbReference type="Proteomes" id="UP000507470"/>
    </source>
</evidence>
<evidence type="ECO:0000256" key="1">
    <source>
        <dbReference type="ARBA" id="ARBA00004141"/>
    </source>
</evidence>
<dbReference type="OrthoDB" id="6151390at2759"/>
<evidence type="ECO:0000256" key="2">
    <source>
        <dbReference type="ARBA" id="ARBA00022692"/>
    </source>
</evidence>
<accession>A0A6J8EVL6</accession>